<sequence>MSYVLSGLGSNIDRYRHLGAALDALQGEFGSLDISRVFESEPVGFSSGRNFFNLVVGFRTDLSIGELSRWSKTLEKAQGRRHDAPKFSSRSLDIDLLLVDDHVGIIDGVHLPREEITRNAFVLRPLAELCPQRHHPLEGRSFAELWQTFDPGRQRLWPIHFEWQGGCISLPD</sequence>
<dbReference type="InterPro" id="IPR035907">
    <property type="entry name" value="Hppk_sf"/>
</dbReference>
<dbReference type="InterPro" id="IPR000550">
    <property type="entry name" value="Hppk"/>
</dbReference>
<dbReference type="PANTHER" id="PTHR43071:SF2">
    <property type="entry name" value="2-AMINO-4-HYDROXY-6-HYDROXYMETHYLDIHYDROPTERIDINE PYROPHOSPHOKINASE"/>
    <property type="match status" value="1"/>
</dbReference>
<dbReference type="PANTHER" id="PTHR43071">
    <property type="entry name" value="2-AMINO-4-HYDROXY-6-HYDROXYMETHYLDIHYDROPTERIDINE PYROPHOSPHOKINASE"/>
    <property type="match status" value="1"/>
</dbReference>
<evidence type="ECO:0000256" key="3">
    <source>
        <dbReference type="ARBA" id="ARBA00022679"/>
    </source>
</evidence>
<evidence type="ECO:0000256" key="6">
    <source>
        <dbReference type="ARBA" id="ARBA00022840"/>
    </source>
</evidence>
<protein>
    <recommendedName>
        <fullName evidence="2">2-amino-4-hydroxy-6-hydroxymethyldihydropteridine diphosphokinase</fullName>
        <ecNumber evidence="2">2.7.6.3</ecNumber>
    </recommendedName>
</protein>
<dbReference type="GO" id="GO:0003848">
    <property type="term" value="F:2-amino-4-hydroxy-6-hydroxymethyldihydropteridine diphosphokinase activity"/>
    <property type="evidence" value="ECO:0007669"/>
    <property type="project" value="UniProtKB-EC"/>
</dbReference>
<dbReference type="AlphaFoldDB" id="A0A1S1NY88"/>
<keyword evidence="3 8" id="KW-0808">Transferase</keyword>
<organism evidence="8 9">
    <name type="scientific">Kushneria phosphatilytica</name>
    <dbReference type="NCBI Taxonomy" id="657387"/>
    <lineage>
        <taxon>Bacteria</taxon>
        <taxon>Pseudomonadati</taxon>
        <taxon>Pseudomonadota</taxon>
        <taxon>Gammaproteobacteria</taxon>
        <taxon>Oceanospirillales</taxon>
        <taxon>Halomonadaceae</taxon>
        <taxon>Kushneria</taxon>
    </lineage>
</organism>
<dbReference type="EC" id="2.7.6.3" evidence="2"/>
<evidence type="ECO:0000256" key="2">
    <source>
        <dbReference type="ARBA" id="ARBA00013253"/>
    </source>
</evidence>
<keyword evidence="9" id="KW-1185">Reference proteome</keyword>
<evidence type="ECO:0000313" key="9">
    <source>
        <dbReference type="Proteomes" id="UP000322553"/>
    </source>
</evidence>
<evidence type="ECO:0000256" key="1">
    <source>
        <dbReference type="ARBA" id="ARBA00005051"/>
    </source>
</evidence>
<name>A0A1S1NY88_9GAMM</name>
<keyword evidence="7" id="KW-0289">Folate biosynthesis</keyword>
<dbReference type="GO" id="GO:0046656">
    <property type="term" value="P:folic acid biosynthetic process"/>
    <property type="evidence" value="ECO:0007669"/>
    <property type="project" value="UniProtKB-KW"/>
</dbReference>
<dbReference type="OrthoDB" id="9790168at2"/>
<dbReference type="Proteomes" id="UP000322553">
    <property type="component" value="Chromosome"/>
</dbReference>
<evidence type="ECO:0000256" key="5">
    <source>
        <dbReference type="ARBA" id="ARBA00022777"/>
    </source>
</evidence>
<gene>
    <name evidence="8" type="primary">folK</name>
    <name evidence="8" type="ORF">FY550_05195</name>
</gene>
<dbReference type="Pfam" id="PF01288">
    <property type="entry name" value="HPPK"/>
    <property type="match status" value="1"/>
</dbReference>
<evidence type="ECO:0000256" key="4">
    <source>
        <dbReference type="ARBA" id="ARBA00022741"/>
    </source>
</evidence>
<keyword evidence="6" id="KW-0067">ATP-binding</keyword>
<dbReference type="STRING" id="657387.BH688_01435"/>
<reference evidence="8 9" key="1">
    <citation type="submission" date="2019-08" db="EMBL/GenBank/DDBJ databases">
        <title>Complete genome sequence of Kushneria sp. YCWA18, a halophilic phosphate-solubilizing bacterium isolated from Daqiao saltern in China.</title>
        <authorList>
            <person name="Du G.-X."/>
            <person name="Qu L.-Y."/>
        </authorList>
    </citation>
    <scope>NUCLEOTIDE SEQUENCE [LARGE SCALE GENOMIC DNA]</scope>
    <source>
        <strain evidence="8 9">YCWA18</strain>
    </source>
</reference>
<dbReference type="RefSeq" id="WP_070976309.1">
    <property type="nucleotide sequence ID" value="NZ_CP043420.1"/>
</dbReference>
<dbReference type="NCBIfam" id="TIGR01498">
    <property type="entry name" value="folK"/>
    <property type="match status" value="1"/>
</dbReference>
<proteinExistence type="predicted"/>
<evidence type="ECO:0000256" key="7">
    <source>
        <dbReference type="ARBA" id="ARBA00022909"/>
    </source>
</evidence>
<dbReference type="UniPathway" id="UPA00077">
    <property type="reaction ID" value="UER00155"/>
</dbReference>
<dbReference type="SUPFAM" id="SSF55083">
    <property type="entry name" value="6-hydroxymethyl-7,8-dihydropterin pyrophosphokinase, HPPK"/>
    <property type="match status" value="1"/>
</dbReference>
<dbReference type="GO" id="GO:0046654">
    <property type="term" value="P:tetrahydrofolate biosynthetic process"/>
    <property type="evidence" value="ECO:0007669"/>
    <property type="project" value="UniProtKB-UniPathway"/>
</dbReference>
<dbReference type="EMBL" id="CP043420">
    <property type="protein sequence ID" value="QEL10584.1"/>
    <property type="molecule type" value="Genomic_DNA"/>
</dbReference>
<comment type="pathway">
    <text evidence="1">Cofactor biosynthesis; tetrahydrofolate biosynthesis; 2-amino-4-hydroxy-6-hydroxymethyl-7,8-dihydropteridine diphosphate from 7,8-dihydroneopterin triphosphate: step 4/4.</text>
</comment>
<evidence type="ECO:0000313" key="8">
    <source>
        <dbReference type="EMBL" id="QEL10584.1"/>
    </source>
</evidence>
<dbReference type="GO" id="GO:0005524">
    <property type="term" value="F:ATP binding"/>
    <property type="evidence" value="ECO:0007669"/>
    <property type="project" value="UniProtKB-KW"/>
</dbReference>
<keyword evidence="5 8" id="KW-0418">Kinase</keyword>
<keyword evidence="4" id="KW-0547">Nucleotide-binding</keyword>
<dbReference type="KEGG" id="kuy:FY550_05195"/>
<dbReference type="GO" id="GO:0016301">
    <property type="term" value="F:kinase activity"/>
    <property type="evidence" value="ECO:0007669"/>
    <property type="project" value="UniProtKB-KW"/>
</dbReference>
<dbReference type="Gene3D" id="3.30.70.560">
    <property type="entry name" value="7,8-Dihydro-6-hydroxymethylpterin-pyrophosphokinase HPPK"/>
    <property type="match status" value="1"/>
</dbReference>
<accession>A0A1S1NY88</accession>